<organism evidence="1 2">
    <name type="scientific">Daphnia magna</name>
    <dbReference type="NCBI Taxonomy" id="35525"/>
    <lineage>
        <taxon>Eukaryota</taxon>
        <taxon>Metazoa</taxon>
        <taxon>Ecdysozoa</taxon>
        <taxon>Arthropoda</taxon>
        <taxon>Crustacea</taxon>
        <taxon>Branchiopoda</taxon>
        <taxon>Diplostraca</taxon>
        <taxon>Cladocera</taxon>
        <taxon>Anomopoda</taxon>
        <taxon>Daphniidae</taxon>
        <taxon>Daphnia</taxon>
    </lineage>
</organism>
<accession>A0A162PS22</accession>
<reference evidence="1 2" key="1">
    <citation type="submission" date="2016-03" db="EMBL/GenBank/DDBJ databases">
        <title>EvidentialGene: Evidence-directed Construction of Genes on Genomes.</title>
        <authorList>
            <person name="Gilbert D.G."/>
            <person name="Choi J.-H."/>
            <person name="Mockaitis K."/>
            <person name="Colbourne J."/>
            <person name="Pfrender M."/>
        </authorList>
    </citation>
    <scope>NUCLEOTIDE SEQUENCE [LARGE SCALE GENOMIC DNA]</scope>
    <source>
        <strain evidence="1 2">Xinb3</strain>
        <tissue evidence="1">Complete organism</tissue>
    </source>
</reference>
<comment type="caution">
    <text evidence="1">The sequence shown here is derived from an EMBL/GenBank/DDBJ whole genome shotgun (WGS) entry which is preliminary data.</text>
</comment>
<gene>
    <name evidence="1" type="ORF">APZ42_014621</name>
</gene>
<evidence type="ECO:0000313" key="2">
    <source>
        <dbReference type="Proteomes" id="UP000076858"/>
    </source>
</evidence>
<keyword evidence="2" id="KW-1185">Reference proteome</keyword>
<sequence length="73" mass="8440">MENLNKYCVQYTKQKLLSATLIRSLIGFKVTCRRSHKEKFLHQNVERVWGGTTKGKLFKAQSRKVLQPSTKGT</sequence>
<evidence type="ECO:0000313" key="1">
    <source>
        <dbReference type="EMBL" id="KZS19100.1"/>
    </source>
</evidence>
<dbReference type="Proteomes" id="UP000076858">
    <property type="component" value="Unassembled WGS sequence"/>
</dbReference>
<name>A0A162PS22_9CRUS</name>
<dbReference type="EMBL" id="LRGB01000446">
    <property type="protein sequence ID" value="KZS19100.1"/>
    <property type="molecule type" value="Genomic_DNA"/>
</dbReference>
<dbReference type="AlphaFoldDB" id="A0A162PS22"/>
<proteinExistence type="predicted"/>
<protein>
    <submittedName>
        <fullName evidence="1">Uncharacterized protein</fullName>
    </submittedName>
</protein>